<evidence type="ECO:0000256" key="1">
    <source>
        <dbReference type="ARBA" id="ARBA00022679"/>
    </source>
</evidence>
<dbReference type="AlphaFoldDB" id="A0A705WYN4"/>
<dbReference type="GO" id="GO:0016763">
    <property type="term" value="F:pentosyltransferase activity"/>
    <property type="evidence" value="ECO:0007669"/>
    <property type="project" value="InterPro"/>
</dbReference>
<gene>
    <name evidence="2" type="ORF">G0J27_19340</name>
</gene>
<keyword evidence="1" id="KW-0808">Transferase</keyword>
<evidence type="ECO:0000313" key="2">
    <source>
        <dbReference type="EMBL" id="HAC9003782.1"/>
    </source>
</evidence>
<comment type="caution">
    <text evidence="2">The sequence shown here is derived from an EMBL/GenBank/DDBJ whole genome shotgun (WGS) entry which is preliminary data.</text>
</comment>
<dbReference type="SUPFAM" id="SSF54680">
    <property type="entry name" value="Pyrimidine nucleoside phosphorylase C-terminal domain"/>
    <property type="match status" value="1"/>
</dbReference>
<dbReference type="InterPro" id="IPR036566">
    <property type="entry name" value="PYNP-like_C_sf"/>
</dbReference>
<feature type="non-terminal residue" evidence="2">
    <location>
        <position position="1"/>
    </location>
</feature>
<name>A0A705WYN4_SALTM</name>
<sequence length="37" mass="4002">AKDEASWQEAAKAVKAAIILDDKAPASTPSVYRRITE</sequence>
<protein>
    <submittedName>
        <fullName evidence="2">Thymidine phosphorylase</fullName>
    </submittedName>
</protein>
<reference evidence="2" key="2">
    <citation type="submission" date="2019-01" db="EMBL/GenBank/DDBJ databases">
        <authorList>
            <consortium name="NCBI Pathogen Detection Project"/>
        </authorList>
    </citation>
    <scope>NUCLEOTIDE SEQUENCE</scope>
    <source>
        <strain evidence="2">L00626-14</strain>
    </source>
</reference>
<proteinExistence type="predicted"/>
<reference evidence="2" key="1">
    <citation type="journal article" date="2018" name="Genome Biol.">
        <title>SKESA: strategic k-mer extension for scrupulous assemblies.</title>
        <authorList>
            <person name="Souvorov A."/>
            <person name="Agarwala R."/>
            <person name="Lipman D.J."/>
        </authorList>
    </citation>
    <scope>NUCLEOTIDE SEQUENCE</scope>
    <source>
        <strain evidence="2">L00626-14</strain>
    </source>
</reference>
<organism evidence="2">
    <name type="scientific">Salmonella typhimurium</name>
    <dbReference type="NCBI Taxonomy" id="90371"/>
    <lineage>
        <taxon>Bacteria</taxon>
        <taxon>Pseudomonadati</taxon>
        <taxon>Pseudomonadota</taxon>
        <taxon>Gammaproteobacteria</taxon>
        <taxon>Enterobacterales</taxon>
        <taxon>Enterobacteriaceae</taxon>
        <taxon>Salmonella</taxon>
    </lineage>
</organism>
<dbReference type="EMBL" id="DAANAH010000157">
    <property type="protein sequence ID" value="HAC9003782.1"/>
    <property type="molecule type" value="Genomic_DNA"/>
</dbReference>
<dbReference type="GO" id="GO:0006213">
    <property type="term" value="P:pyrimidine nucleoside metabolic process"/>
    <property type="evidence" value="ECO:0007669"/>
    <property type="project" value="InterPro"/>
</dbReference>
<accession>A0A705WYN4</accession>